<evidence type="ECO:0000313" key="3">
    <source>
        <dbReference type="Proteomes" id="UP000180175"/>
    </source>
</evidence>
<gene>
    <name evidence="2" type="ORF">AWH56_025195</name>
    <name evidence="1" type="ORF">AWH56_09370</name>
</gene>
<dbReference type="InterPro" id="IPR007391">
    <property type="entry name" value="Vancomycin_resist_VanW"/>
</dbReference>
<dbReference type="KEGG" id="aia:AWH56_025195"/>
<dbReference type="Proteomes" id="UP000180175">
    <property type="component" value="Chromosome"/>
</dbReference>
<reference evidence="1 3" key="1">
    <citation type="submission" date="2016-10" db="EMBL/GenBank/DDBJ databases">
        <title>Draft genome sequences of four alkaliphilic bacteria belonging to the Anaerobacillus genus.</title>
        <authorList>
            <person name="Bassil N.M."/>
            <person name="Lloyd J.R."/>
        </authorList>
    </citation>
    <scope>NUCLEOTIDE SEQUENCE [LARGE SCALE GENOMIC DNA]</scope>
    <source>
        <strain evidence="1 3">NB2006</strain>
    </source>
</reference>
<dbReference type="RefSeq" id="WP_071316892.1">
    <property type="nucleotide sequence ID" value="NZ_CP063356.2"/>
</dbReference>
<protein>
    <submittedName>
        <fullName evidence="2">VanW family protein</fullName>
    </submittedName>
</protein>
<proteinExistence type="predicted"/>
<dbReference type="OrthoDB" id="9813301at2"/>
<evidence type="ECO:0000313" key="2">
    <source>
        <dbReference type="EMBL" id="QOY35908.1"/>
    </source>
</evidence>
<dbReference type="InterPro" id="IPR052913">
    <property type="entry name" value="Glycopeptide_resist_protein"/>
</dbReference>
<reference evidence="2 3" key="3">
    <citation type="journal article" date="2019" name="Int. J. Syst. Evol. Microbiol.">
        <title>Anaerobacillus isosaccharinicus sp. nov., an alkaliphilic bacterium which degrades isosaccharinic acid.</title>
        <authorList>
            <person name="Bassil N.M."/>
            <person name="Lloyd J.R."/>
        </authorList>
    </citation>
    <scope>NUCLEOTIDE SEQUENCE [LARGE SCALE GENOMIC DNA]</scope>
    <source>
        <strain evidence="2 3">NB2006</strain>
    </source>
</reference>
<dbReference type="AlphaFoldDB" id="A0A1S2M3M7"/>
<dbReference type="Pfam" id="PF04294">
    <property type="entry name" value="VanW"/>
    <property type="match status" value="1"/>
</dbReference>
<reference evidence="2 3" key="2">
    <citation type="journal article" date="2017" name="Genome Announc.">
        <title>Draft Genome Sequences of Four Alkaliphilic Bacteria Belonging to the Anaerobacillus Genus.</title>
        <authorList>
            <person name="Bassil N.M."/>
            <person name="Lloyd J.R."/>
        </authorList>
    </citation>
    <scope>NUCLEOTIDE SEQUENCE [LARGE SCALE GENOMIC DNA]</scope>
    <source>
        <strain evidence="2 3">NB2006</strain>
    </source>
</reference>
<sequence>MKKIITIVSSIFLLSGCFWGHNNGEERLQESRNAYLIREHQVKEKNKVELIWTLIDGRTNNVLLHVHLDELGFQQGKGLGQNKVAQLARQLASGIDQPLVNPTITREGEIREGKNRVILSEEKLITRMLSLSYFNKKLVLPIYEEEPQVTIEDLQIIKNTRLSTYTTYFNPSVIGRSENIRLSSQAIDHYVIGPNEIFSFNKVVGQRTKERGYQEAKEIVNQEFVMGIGGGICQTSSTLYNAIDKAGLEIIERYSHSRDIGYVPRDRDATVSWGGPDFKFRNLYDYPLLISTETNLQTGKIEVHVYGAYELDRLVTSTR</sequence>
<name>A0A1S2M3M7_9BACI</name>
<evidence type="ECO:0000313" key="1">
    <source>
        <dbReference type="EMBL" id="OIJ19372.1"/>
    </source>
</evidence>
<keyword evidence="3" id="KW-1185">Reference proteome</keyword>
<reference evidence="2" key="4">
    <citation type="submission" date="2020-10" db="EMBL/GenBank/DDBJ databases">
        <authorList>
            <person name="Bassil N.M."/>
            <person name="Lloyd J.R."/>
        </authorList>
    </citation>
    <scope>NUCLEOTIDE SEQUENCE</scope>
    <source>
        <strain evidence="2">NB2006</strain>
    </source>
</reference>
<dbReference type="EMBL" id="LQXD01000079">
    <property type="protein sequence ID" value="OIJ19372.1"/>
    <property type="molecule type" value="Genomic_DNA"/>
</dbReference>
<organism evidence="1 3">
    <name type="scientific">Anaerobacillus isosaccharinicus</name>
    <dbReference type="NCBI Taxonomy" id="1532552"/>
    <lineage>
        <taxon>Bacteria</taxon>
        <taxon>Bacillati</taxon>
        <taxon>Bacillota</taxon>
        <taxon>Bacilli</taxon>
        <taxon>Bacillales</taxon>
        <taxon>Bacillaceae</taxon>
        <taxon>Anaerobacillus</taxon>
    </lineage>
</organism>
<dbReference type="PROSITE" id="PS51257">
    <property type="entry name" value="PROKAR_LIPOPROTEIN"/>
    <property type="match status" value="1"/>
</dbReference>
<dbReference type="PANTHER" id="PTHR35788">
    <property type="entry name" value="EXPORTED PROTEIN-RELATED"/>
    <property type="match status" value="1"/>
</dbReference>
<accession>A0A1S2M3M7</accession>
<dbReference type="PANTHER" id="PTHR35788:SF1">
    <property type="entry name" value="EXPORTED PROTEIN"/>
    <property type="match status" value="1"/>
</dbReference>
<dbReference type="EMBL" id="CP063356">
    <property type="protein sequence ID" value="QOY35908.1"/>
    <property type="molecule type" value="Genomic_DNA"/>
</dbReference>